<dbReference type="RefSeq" id="WP_070993401.1">
    <property type="nucleotide sequence ID" value="NZ_CBCSHD010000011.1"/>
</dbReference>
<feature type="transmembrane region" description="Helical" evidence="1">
    <location>
        <begin position="12"/>
        <end position="30"/>
    </location>
</feature>
<sequence>MKTHSKRKELIMLPLLLITIVLCIGGHYILQPNYQDSSVAEYALAALPFLMFAVVLVAIKLAVKADRQEDKS</sequence>
<proteinExistence type="predicted"/>
<keyword evidence="1" id="KW-1133">Transmembrane helix</keyword>
<evidence type="ECO:0000256" key="1">
    <source>
        <dbReference type="SAM" id="Phobius"/>
    </source>
</evidence>
<comment type="caution">
    <text evidence="2">The sequence shown here is derived from an EMBL/GenBank/DDBJ whole genome shotgun (WGS) entry which is preliminary data.</text>
</comment>
<reference evidence="2 3" key="1">
    <citation type="submission" date="2016-10" db="EMBL/GenBank/DDBJ databases">
        <title>Pseudoalteromonas amylolytica sp. nov., isolated from the surface seawater.</title>
        <authorList>
            <person name="Wu Y.-H."/>
            <person name="Cheng H."/>
            <person name="Jin X.-B."/>
            <person name="Wang C.-S."/>
            <person name="Xu X.-W."/>
        </authorList>
    </citation>
    <scope>NUCLEOTIDE SEQUENCE [LARGE SCALE GENOMIC DNA]</scope>
    <source>
        <strain evidence="2 3">JCM 12483</strain>
    </source>
</reference>
<keyword evidence="3" id="KW-1185">Reference proteome</keyword>
<keyword evidence="1" id="KW-0472">Membrane</keyword>
<feature type="transmembrane region" description="Helical" evidence="1">
    <location>
        <begin position="42"/>
        <end position="63"/>
    </location>
</feature>
<organism evidence="2 3">
    <name type="scientific">Pseudoalteromonas byunsanensis</name>
    <dbReference type="NCBI Taxonomy" id="327939"/>
    <lineage>
        <taxon>Bacteria</taxon>
        <taxon>Pseudomonadati</taxon>
        <taxon>Pseudomonadota</taxon>
        <taxon>Gammaproteobacteria</taxon>
        <taxon>Alteromonadales</taxon>
        <taxon>Pseudoalteromonadaceae</taxon>
        <taxon>Pseudoalteromonas</taxon>
    </lineage>
</organism>
<dbReference type="Proteomes" id="UP000180253">
    <property type="component" value="Unassembled WGS sequence"/>
</dbReference>
<evidence type="ECO:0000313" key="3">
    <source>
        <dbReference type="Proteomes" id="UP000180253"/>
    </source>
</evidence>
<gene>
    <name evidence="2" type="ORF">BIW53_18035</name>
</gene>
<dbReference type="AlphaFoldDB" id="A0A1S1N773"/>
<name>A0A1S1N773_9GAMM</name>
<dbReference type="OrthoDB" id="6313512at2"/>
<keyword evidence="1" id="KW-0812">Transmembrane</keyword>
<dbReference type="EMBL" id="MNAN01000035">
    <property type="protein sequence ID" value="OHU94111.1"/>
    <property type="molecule type" value="Genomic_DNA"/>
</dbReference>
<accession>A0A1S1N773</accession>
<protein>
    <submittedName>
        <fullName evidence="2">Uncharacterized protein</fullName>
    </submittedName>
</protein>
<evidence type="ECO:0000313" key="2">
    <source>
        <dbReference type="EMBL" id="OHU94111.1"/>
    </source>
</evidence>